<dbReference type="EMBL" id="CAXDID020000425">
    <property type="protein sequence ID" value="CAL6090129.1"/>
    <property type="molecule type" value="Genomic_DNA"/>
</dbReference>
<reference evidence="1" key="1">
    <citation type="submission" date="2023-06" db="EMBL/GenBank/DDBJ databases">
        <authorList>
            <person name="Kurt Z."/>
        </authorList>
    </citation>
    <scope>NUCLEOTIDE SEQUENCE</scope>
</reference>
<keyword evidence="3" id="KW-1185">Reference proteome</keyword>
<dbReference type="EMBL" id="CATOUU010001120">
    <property type="protein sequence ID" value="CAI9973309.1"/>
    <property type="molecule type" value="Genomic_DNA"/>
</dbReference>
<sequence>MRLGQIGCGRQNPPVQSAELPSRIGMAKGMPSTSLQDWKAATAPLLPQKRRWYDAGGFPYRSACTKQPRYAPGCLYPSRWLPWLRRCAQRTQVYLKLMIIRVNLQFLYRRPNQYKRKLSEWDIFKIKDQFLSDNYHLDLRNITLIHHQNHNSVLKYKMKHLYFHTTITMISLSLVLHYQAFTISEFQFCYNYVYDSPFQENLSLNMSTTFTFDGAVSLDSCTETQNVIFRHVNSSVVQLQLNLDVDTQKTSFALFFYIFKNVEIQNSVINLTLKNGSDKNASLLVHTAPEFAISIFSTTYNVKSDSSSFKNVYGISRLLDQKLALNQSSFTFTLGSGVTNFYGLCHQADQVSIDNCSFNLNVNADIATGLLYISTGAIQISNISIGGQLQGANTYGLIYQAKAQVTMNLIKFALKTKGAAQNCGFIQVTTDAAAVSATNIDFAGFPFSPSEPATYGPGLTCPCVPGANLVEGLCKCSLGSTLDGGVCKCTPGSTMVGNSCVCTVGATMDSNGICICTTGATLSNGLCVCTPGATLTGGVCVCTTNALLTGGVCVCQPANSALSGNSCVCTPQHSTMSGNQCICTPVHSSMVNGVCKCTPTDSFMNNGVCTCPTNSLISSTACTCQPQYSTMQSGQCVCTPQYSLMDGSTCKCTPSYTTMQSGVCTCPAGASLINGACECTATASTMSGGVCVCPAGASLQGSACVCTVPGSELKSKQCICTRDYATAGLIWNGGNYWCHDKRLCCSTRDKVGNEKRE</sequence>
<accession>A0AA86RJM4</accession>
<dbReference type="AlphaFoldDB" id="A0AA86RJM4"/>
<evidence type="ECO:0000313" key="2">
    <source>
        <dbReference type="EMBL" id="CAL6090129.1"/>
    </source>
</evidence>
<name>A0AA86RJM4_9EUKA</name>
<protein>
    <submittedName>
        <fullName evidence="1">Uncharacterized protein</fullName>
    </submittedName>
</protein>
<evidence type="ECO:0000313" key="1">
    <source>
        <dbReference type="EMBL" id="CAI9973309.1"/>
    </source>
</evidence>
<reference evidence="2 3" key="2">
    <citation type="submission" date="2024-07" db="EMBL/GenBank/DDBJ databases">
        <authorList>
            <person name="Akdeniz Z."/>
        </authorList>
    </citation>
    <scope>NUCLEOTIDE SEQUENCE [LARGE SCALE GENOMIC DNA]</scope>
</reference>
<evidence type="ECO:0000313" key="3">
    <source>
        <dbReference type="Proteomes" id="UP001642409"/>
    </source>
</evidence>
<gene>
    <name evidence="1" type="ORF">HINF_LOCUS60954</name>
    <name evidence="2" type="ORF">HINF_LOCUS65162</name>
</gene>
<comment type="caution">
    <text evidence="1">The sequence shown here is derived from an EMBL/GenBank/DDBJ whole genome shotgun (WGS) entry which is preliminary data.</text>
</comment>
<dbReference type="Proteomes" id="UP001642409">
    <property type="component" value="Unassembled WGS sequence"/>
</dbReference>
<organism evidence="1">
    <name type="scientific">Hexamita inflata</name>
    <dbReference type="NCBI Taxonomy" id="28002"/>
    <lineage>
        <taxon>Eukaryota</taxon>
        <taxon>Metamonada</taxon>
        <taxon>Diplomonadida</taxon>
        <taxon>Hexamitidae</taxon>
        <taxon>Hexamitinae</taxon>
        <taxon>Hexamita</taxon>
    </lineage>
</organism>
<proteinExistence type="predicted"/>